<accession>A0AAN9S7J4</accession>
<organism evidence="1 2">
    <name type="scientific">Psophocarpus tetragonolobus</name>
    <name type="common">Winged bean</name>
    <name type="synonym">Dolichos tetragonolobus</name>
    <dbReference type="NCBI Taxonomy" id="3891"/>
    <lineage>
        <taxon>Eukaryota</taxon>
        <taxon>Viridiplantae</taxon>
        <taxon>Streptophyta</taxon>
        <taxon>Embryophyta</taxon>
        <taxon>Tracheophyta</taxon>
        <taxon>Spermatophyta</taxon>
        <taxon>Magnoliopsida</taxon>
        <taxon>eudicotyledons</taxon>
        <taxon>Gunneridae</taxon>
        <taxon>Pentapetalae</taxon>
        <taxon>rosids</taxon>
        <taxon>fabids</taxon>
        <taxon>Fabales</taxon>
        <taxon>Fabaceae</taxon>
        <taxon>Papilionoideae</taxon>
        <taxon>50 kb inversion clade</taxon>
        <taxon>NPAAA clade</taxon>
        <taxon>indigoferoid/millettioid clade</taxon>
        <taxon>Phaseoleae</taxon>
        <taxon>Psophocarpus</taxon>
    </lineage>
</organism>
<name>A0AAN9S7J4_PSOTE</name>
<evidence type="ECO:0000313" key="1">
    <source>
        <dbReference type="EMBL" id="KAK7389064.1"/>
    </source>
</evidence>
<protein>
    <submittedName>
        <fullName evidence="1">Uncharacterized protein</fullName>
    </submittedName>
</protein>
<dbReference type="EMBL" id="JAYMYS010000006">
    <property type="protein sequence ID" value="KAK7389064.1"/>
    <property type="molecule type" value="Genomic_DNA"/>
</dbReference>
<dbReference type="Proteomes" id="UP001386955">
    <property type="component" value="Unassembled WGS sequence"/>
</dbReference>
<reference evidence="1 2" key="1">
    <citation type="submission" date="2024-01" db="EMBL/GenBank/DDBJ databases">
        <title>The genomes of 5 underutilized Papilionoideae crops provide insights into root nodulation and disease resistanc.</title>
        <authorList>
            <person name="Jiang F."/>
        </authorList>
    </citation>
    <scope>NUCLEOTIDE SEQUENCE [LARGE SCALE GENOMIC DNA]</scope>
    <source>
        <strain evidence="1">DUOXIRENSHENG_FW03</strain>
        <tissue evidence="1">Leaves</tissue>
    </source>
</reference>
<keyword evidence="2" id="KW-1185">Reference proteome</keyword>
<comment type="caution">
    <text evidence="1">The sequence shown here is derived from an EMBL/GenBank/DDBJ whole genome shotgun (WGS) entry which is preliminary data.</text>
</comment>
<sequence>MDAGTIAEEITTKDILFHQLSSDSWERFHRGEKKVGEWVGVDGREVIVNVVDIRGKANQGRLVRGPGGPFDLFEVKNMASCCRSLDGALRARSTICGGMRHAPFRVDVVGGLLKNSGAGSHAASVCINHSQVKTIEASLIPNAFKVRNDENPHAARVGTNAVHVRIIDDELSLNAIMVGKKKNHVGVMREQCSLPHSPHKSGIDHGSRMILDMISE</sequence>
<dbReference type="AlphaFoldDB" id="A0AAN9S7J4"/>
<gene>
    <name evidence="1" type="ORF">VNO78_23896</name>
</gene>
<evidence type="ECO:0000313" key="2">
    <source>
        <dbReference type="Proteomes" id="UP001386955"/>
    </source>
</evidence>
<proteinExistence type="predicted"/>